<proteinExistence type="predicted"/>
<dbReference type="Pfam" id="PF12831">
    <property type="entry name" value="FAD_oxidored"/>
    <property type="match status" value="1"/>
</dbReference>
<dbReference type="Proteomes" id="UP000253919">
    <property type="component" value="Unassembled WGS sequence"/>
</dbReference>
<keyword evidence="1" id="KW-1133">Transmembrane helix</keyword>
<name>A0A369QA86_9BACT</name>
<dbReference type="InterPro" id="IPR036188">
    <property type="entry name" value="FAD/NAD-bd_sf"/>
</dbReference>
<comment type="caution">
    <text evidence="2">The sequence shown here is derived from an EMBL/GenBank/DDBJ whole genome shotgun (WGS) entry which is preliminary data.</text>
</comment>
<organism evidence="2 3">
    <name type="scientific">Adhaeribacter pallidiroseus</name>
    <dbReference type="NCBI Taxonomy" id="2072847"/>
    <lineage>
        <taxon>Bacteria</taxon>
        <taxon>Pseudomonadati</taxon>
        <taxon>Bacteroidota</taxon>
        <taxon>Cytophagia</taxon>
        <taxon>Cytophagales</taxon>
        <taxon>Hymenobacteraceae</taxon>
        <taxon>Adhaeribacter</taxon>
    </lineage>
</organism>
<feature type="transmembrane region" description="Helical" evidence="1">
    <location>
        <begin position="54"/>
        <end position="72"/>
    </location>
</feature>
<sequence>MLNFINHQQIPLVAEIDILVIGAGSAGCLAALAASQSKKYRVMLVERYGFPGALLPKCWIPFMVFLLPAKLLKK</sequence>
<dbReference type="Gene3D" id="3.50.50.60">
    <property type="entry name" value="FAD/NAD(P)-binding domain"/>
    <property type="match status" value="1"/>
</dbReference>
<reference evidence="2 3" key="1">
    <citation type="submission" date="2018-04" db="EMBL/GenBank/DDBJ databases">
        <title>Adhaeribacter sp. HMF7616 genome sequencing and assembly.</title>
        <authorList>
            <person name="Kang H."/>
            <person name="Kang J."/>
            <person name="Cha I."/>
            <person name="Kim H."/>
            <person name="Joh K."/>
        </authorList>
    </citation>
    <scope>NUCLEOTIDE SEQUENCE [LARGE SCALE GENOMIC DNA]</scope>
    <source>
        <strain evidence="2 3">HMF7616</strain>
    </source>
</reference>
<keyword evidence="1" id="KW-0812">Transmembrane</keyword>
<protein>
    <recommendedName>
        <fullName evidence="4">FAD-dependent oxidoreductase 2 FAD binding domain-containing protein</fullName>
    </recommendedName>
</protein>
<dbReference type="EMBL" id="QASA01000001">
    <property type="protein sequence ID" value="RDC61604.1"/>
    <property type="molecule type" value="Genomic_DNA"/>
</dbReference>
<evidence type="ECO:0000313" key="3">
    <source>
        <dbReference type="Proteomes" id="UP000253919"/>
    </source>
</evidence>
<feature type="transmembrane region" description="Helical" evidence="1">
    <location>
        <begin position="12"/>
        <end position="34"/>
    </location>
</feature>
<keyword evidence="1" id="KW-0472">Membrane</keyword>
<keyword evidence="3" id="KW-1185">Reference proteome</keyword>
<dbReference type="SUPFAM" id="SSF51905">
    <property type="entry name" value="FAD/NAD(P)-binding domain"/>
    <property type="match status" value="1"/>
</dbReference>
<evidence type="ECO:0008006" key="4">
    <source>
        <dbReference type="Google" id="ProtNLM"/>
    </source>
</evidence>
<accession>A0A369QA86</accession>
<gene>
    <name evidence="2" type="ORF">AHMF7616_00184</name>
</gene>
<dbReference type="AlphaFoldDB" id="A0A369QA86"/>
<evidence type="ECO:0000313" key="2">
    <source>
        <dbReference type="EMBL" id="RDC61604.1"/>
    </source>
</evidence>
<evidence type="ECO:0000256" key="1">
    <source>
        <dbReference type="SAM" id="Phobius"/>
    </source>
</evidence>